<dbReference type="STRING" id="329046.A0A1Y2BXN4"/>
<feature type="transmembrane region" description="Helical" evidence="9">
    <location>
        <begin position="226"/>
        <end position="249"/>
    </location>
</feature>
<keyword evidence="6 9" id="KW-0472">Membrane</keyword>
<feature type="binding site" evidence="8">
    <location>
        <position position="85"/>
    </location>
    <ligand>
        <name>Zn(2+)</name>
        <dbReference type="ChEBI" id="CHEBI:29105"/>
        <note>catalytic</note>
    </ligand>
</feature>
<comment type="subcellular location">
    <subcellularLocation>
        <location evidence="1">Membrane</location>
        <topology evidence="1">Multi-pass membrane protein</topology>
    </subcellularLocation>
</comment>
<evidence type="ECO:0000256" key="8">
    <source>
        <dbReference type="PIRSR" id="PIRSR608901-2"/>
    </source>
</evidence>
<evidence type="ECO:0000256" key="4">
    <source>
        <dbReference type="ARBA" id="ARBA00022801"/>
    </source>
</evidence>
<evidence type="ECO:0000256" key="3">
    <source>
        <dbReference type="ARBA" id="ARBA00022692"/>
    </source>
</evidence>
<accession>A0A1Y2BXN4</accession>
<evidence type="ECO:0000256" key="9">
    <source>
        <dbReference type="SAM" id="Phobius"/>
    </source>
</evidence>
<dbReference type="GO" id="GO:0005789">
    <property type="term" value="C:endoplasmic reticulum membrane"/>
    <property type="evidence" value="ECO:0007669"/>
    <property type="project" value="TreeGrafter"/>
</dbReference>
<dbReference type="AlphaFoldDB" id="A0A1Y2BXN4"/>
<evidence type="ECO:0000313" key="11">
    <source>
        <dbReference type="Proteomes" id="UP000193642"/>
    </source>
</evidence>
<feature type="binding site" evidence="8">
    <location>
        <position position="231"/>
    </location>
    <ligand>
        <name>Zn(2+)</name>
        <dbReference type="ChEBI" id="CHEBI:29105"/>
        <note>catalytic</note>
    </ligand>
</feature>
<dbReference type="InterPro" id="IPR008901">
    <property type="entry name" value="ACER"/>
</dbReference>
<keyword evidence="7" id="KW-0106">Calcium</keyword>
<evidence type="ECO:0000256" key="7">
    <source>
        <dbReference type="PIRSR" id="PIRSR608901-1"/>
    </source>
</evidence>
<evidence type="ECO:0000313" key="10">
    <source>
        <dbReference type="EMBL" id="ORY39513.1"/>
    </source>
</evidence>
<name>A0A1Y2BXN4_9FUNG</name>
<dbReference type="OrthoDB" id="187171at2759"/>
<keyword evidence="4" id="KW-0378">Hydrolase</keyword>
<evidence type="ECO:0000256" key="2">
    <source>
        <dbReference type="ARBA" id="ARBA00009780"/>
    </source>
</evidence>
<evidence type="ECO:0000256" key="5">
    <source>
        <dbReference type="ARBA" id="ARBA00022989"/>
    </source>
</evidence>
<dbReference type="Pfam" id="PF05875">
    <property type="entry name" value="Ceramidase"/>
    <property type="match status" value="1"/>
</dbReference>
<feature type="transmembrane region" description="Helical" evidence="9">
    <location>
        <begin position="37"/>
        <end position="57"/>
    </location>
</feature>
<feature type="transmembrane region" description="Helical" evidence="9">
    <location>
        <begin position="188"/>
        <end position="206"/>
    </location>
</feature>
<comment type="similarity">
    <text evidence="2">Belongs to the alkaline ceramidase family.</text>
</comment>
<feature type="transmembrane region" description="Helical" evidence="9">
    <location>
        <begin position="149"/>
        <end position="168"/>
    </location>
</feature>
<dbReference type="GO" id="GO:0046872">
    <property type="term" value="F:metal ion binding"/>
    <property type="evidence" value="ECO:0007669"/>
    <property type="project" value="UniProtKB-KW"/>
</dbReference>
<sequence>MGFGLRAAGNDGHWGPVTSTLDWCEENYVITPWIAEFWNSTSNIFYVLTMIFGLQTAKAIGVTEWRTYLSMYSITAVGLGSFLFHASLWFETQMMDELPMIYCCSVFVFACLRVFPETNKNNTLLAVGLAAYCIAVTAIYLYLKNPVFHEVSYAILAAILFITPPIQYYHIKNNYKQYAKRVPGLWKLYWFGAVSYLGGFAIWGIDNNFCEEVRATRAYLGFPLSIFFQLHMFWHLGTAIGTYASILGITYTRQLALGRDDIYLHWIAGIMPTLKTDLNQKQLAQKLKKKKNVEFSNKRHLLNRESFHH</sequence>
<feature type="binding site" evidence="7">
    <location>
        <position position="27"/>
    </location>
    <ligand>
        <name>Ca(2+)</name>
        <dbReference type="ChEBI" id="CHEBI:29108"/>
    </ligand>
</feature>
<dbReference type="GO" id="GO:0016811">
    <property type="term" value="F:hydrolase activity, acting on carbon-nitrogen (but not peptide) bonds, in linear amides"/>
    <property type="evidence" value="ECO:0007669"/>
    <property type="project" value="InterPro"/>
</dbReference>
<proteinExistence type="inferred from homology"/>
<feature type="transmembrane region" description="Helical" evidence="9">
    <location>
        <begin position="69"/>
        <end position="87"/>
    </location>
</feature>
<evidence type="ECO:0000256" key="1">
    <source>
        <dbReference type="ARBA" id="ARBA00004141"/>
    </source>
</evidence>
<feature type="binding site" evidence="7">
    <location>
        <position position="23"/>
    </location>
    <ligand>
        <name>Ca(2+)</name>
        <dbReference type="ChEBI" id="CHEBI:29108"/>
    </ligand>
</feature>
<keyword evidence="5 9" id="KW-1133">Transmembrane helix</keyword>
<comment type="caution">
    <text evidence="10">The sequence shown here is derived from an EMBL/GenBank/DDBJ whole genome shotgun (WGS) entry which is preliminary data.</text>
</comment>
<feature type="transmembrane region" description="Helical" evidence="9">
    <location>
        <begin position="123"/>
        <end position="143"/>
    </location>
</feature>
<keyword evidence="3 9" id="KW-0812">Transmembrane</keyword>
<feature type="binding site" evidence="7">
    <location>
        <position position="36"/>
    </location>
    <ligand>
        <name>Ca(2+)</name>
        <dbReference type="ChEBI" id="CHEBI:29108"/>
    </ligand>
</feature>
<keyword evidence="8" id="KW-0862">Zinc</keyword>
<dbReference type="EMBL" id="MCGO01000039">
    <property type="protein sequence ID" value="ORY39513.1"/>
    <property type="molecule type" value="Genomic_DNA"/>
</dbReference>
<feature type="transmembrane region" description="Helical" evidence="9">
    <location>
        <begin position="99"/>
        <end position="116"/>
    </location>
</feature>
<dbReference type="GO" id="GO:0046514">
    <property type="term" value="P:ceramide catabolic process"/>
    <property type="evidence" value="ECO:0007669"/>
    <property type="project" value="TreeGrafter"/>
</dbReference>
<dbReference type="PANTHER" id="PTHR46187:SF3">
    <property type="entry name" value="ALKALINE CERAMIDASE 3"/>
    <property type="match status" value="1"/>
</dbReference>
<reference evidence="10 11" key="1">
    <citation type="submission" date="2016-07" db="EMBL/GenBank/DDBJ databases">
        <title>Pervasive Adenine N6-methylation of Active Genes in Fungi.</title>
        <authorList>
            <consortium name="DOE Joint Genome Institute"/>
            <person name="Mondo S.J."/>
            <person name="Dannebaum R.O."/>
            <person name="Kuo R.C."/>
            <person name="Labutti K."/>
            <person name="Haridas S."/>
            <person name="Kuo A."/>
            <person name="Salamov A."/>
            <person name="Ahrendt S.R."/>
            <person name="Lipzen A."/>
            <person name="Sullivan W."/>
            <person name="Andreopoulos W.B."/>
            <person name="Clum A."/>
            <person name="Lindquist E."/>
            <person name="Daum C."/>
            <person name="Ramamoorthy G.K."/>
            <person name="Gryganskyi A."/>
            <person name="Culley D."/>
            <person name="Magnuson J.K."/>
            <person name="James T.Y."/>
            <person name="O'Malley M.A."/>
            <person name="Stajich J.E."/>
            <person name="Spatafora J.W."/>
            <person name="Visel A."/>
            <person name="Grigoriev I.V."/>
        </authorList>
    </citation>
    <scope>NUCLEOTIDE SEQUENCE [LARGE SCALE GENOMIC DNA]</scope>
    <source>
        <strain evidence="10 11">JEL800</strain>
    </source>
</reference>
<evidence type="ECO:0000256" key="6">
    <source>
        <dbReference type="ARBA" id="ARBA00023136"/>
    </source>
</evidence>
<protein>
    <submittedName>
        <fullName evidence="10">Alkaline phytoceramidase</fullName>
    </submittedName>
</protein>
<feature type="binding site" evidence="7">
    <location>
        <position position="25"/>
    </location>
    <ligand>
        <name>Ca(2+)</name>
        <dbReference type="ChEBI" id="CHEBI:29108"/>
    </ligand>
</feature>
<keyword evidence="7" id="KW-0479">Metal-binding</keyword>
<dbReference type="GO" id="GO:0046513">
    <property type="term" value="P:ceramide biosynthetic process"/>
    <property type="evidence" value="ECO:0007669"/>
    <property type="project" value="TreeGrafter"/>
</dbReference>
<feature type="binding site" evidence="7">
    <location>
        <position position="22"/>
    </location>
    <ligand>
        <name>Ca(2+)</name>
        <dbReference type="ChEBI" id="CHEBI:29108"/>
    </ligand>
</feature>
<gene>
    <name evidence="10" type="ORF">BCR33DRAFT_853305</name>
</gene>
<keyword evidence="11" id="KW-1185">Reference proteome</keyword>
<organism evidence="10 11">
    <name type="scientific">Rhizoclosmatium globosum</name>
    <dbReference type="NCBI Taxonomy" id="329046"/>
    <lineage>
        <taxon>Eukaryota</taxon>
        <taxon>Fungi</taxon>
        <taxon>Fungi incertae sedis</taxon>
        <taxon>Chytridiomycota</taxon>
        <taxon>Chytridiomycota incertae sedis</taxon>
        <taxon>Chytridiomycetes</taxon>
        <taxon>Chytridiales</taxon>
        <taxon>Chytriomycetaceae</taxon>
        <taxon>Rhizoclosmatium</taxon>
    </lineage>
</organism>
<comment type="cofactor">
    <cofactor evidence="8">
        <name>Zn(2+)</name>
        <dbReference type="ChEBI" id="CHEBI:29105"/>
    </cofactor>
</comment>
<feature type="binding site" evidence="8">
    <location>
        <position position="235"/>
    </location>
    <ligand>
        <name>Zn(2+)</name>
        <dbReference type="ChEBI" id="CHEBI:29105"/>
        <note>catalytic</note>
    </ligand>
</feature>
<dbReference type="Proteomes" id="UP000193642">
    <property type="component" value="Unassembled WGS sequence"/>
</dbReference>
<dbReference type="PANTHER" id="PTHR46187">
    <property type="entry name" value="ALKALINE CERAMIDASE 3"/>
    <property type="match status" value="1"/>
</dbReference>